<keyword evidence="9" id="KW-0066">ATP synthesis</keyword>
<geneLocation type="plastid" evidence="14"/>
<comment type="function">
    <text evidence="10">F(1)F(0) ATP synthase produces ATP from ADP in the presence of a proton or sodium gradient. F-type ATPases consist of two structural domains, F(1) containing the extramembraneous catalytic core and F(0) containing the membrane proton channel, linked together by a central stalk and a peripheral stalk. During catalysis, ATP synthesis in the catalytic domain of F(1) is coupled via a rotary mechanism of the central stalk subunits to proton translocation.</text>
</comment>
<dbReference type="RefSeq" id="YP_009051120.1">
    <property type="nucleotide sequence ID" value="NC_024665.1"/>
</dbReference>
<dbReference type="AlphaFoldDB" id="A0A075W2G6"/>
<keyword evidence="14" id="KW-0934">Plastid</keyword>
<protein>
    <submittedName>
        <fullName evidence="14">ATP synthase CF0 subunit I</fullName>
    </submittedName>
</protein>
<evidence type="ECO:0000256" key="3">
    <source>
        <dbReference type="ARBA" id="ARBA00022547"/>
    </source>
</evidence>
<evidence type="ECO:0000256" key="7">
    <source>
        <dbReference type="ARBA" id="ARBA00023065"/>
    </source>
</evidence>
<comment type="similarity">
    <text evidence="11">Belongs to the ATPase B chain family.</text>
</comment>
<gene>
    <name evidence="14" type="primary">atpF</name>
</gene>
<evidence type="ECO:0000256" key="12">
    <source>
        <dbReference type="SAM" id="Coils"/>
    </source>
</evidence>
<feature type="coiled-coil region" evidence="12">
    <location>
        <begin position="59"/>
        <end position="93"/>
    </location>
</feature>
<keyword evidence="4 11" id="KW-0812">Transmembrane</keyword>
<evidence type="ECO:0000256" key="5">
    <source>
        <dbReference type="ARBA" id="ARBA00022781"/>
    </source>
</evidence>
<evidence type="ECO:0000256" key="11">
    <source>
        <dbReference type="RuleBase" id="RU003848"/>
    </source>
</evidence>
<evidence type="ECO:0000256" key="8">
    <source>
        <dbReference type="ARBA" id="ARBA00023136"/>
    </source>
</evidence>
<sequence>MFFDVLGYEISKYSIKINFDLLETNIINIFILIIMLIYLGRKFLGSILINRQNRVITSIRESEERLEKSTIRLSEAKNQLSSAQIIINQIKQEAKNTASSVKESILKQGKTDIERLLLNTKNYIYNTELQIKKQIKQQIAALALQKVQSKLKDELDNNLQQKIIDQSLAMLTIRNK</sequence>
<dbReference type="InterPro" id="IPR002146">
    <property type="entry name" value="ATP_synth_b/b'su_bac/chlpt"/>
</dbReference>
<evidence type="ECO:0000256" key="4">
    <source>
        <dbReference type="ARBA" id="ARBA00022692"/>
    </source>
</evidence>
<evidence type="ECO:0000256" key="9">
    <source>
        <dbReference type="ARBA" id="ARBA00023310"/>
    </source>
</evidence>
<keyword evidence="2 11" id="KW-0813">Transport</keyword>
<dbReference type="GO" id="GO:0015078">
    <property type="term" value="F:proton transmembrane transporter activity"/>
    <property type="evidence" value="ECO:0007669"/>
    <property type="project" value="InterPro"/>
</dbReference>
<organism evidence="14">
    <name type="scientific">Galdieria sulphuraria</name>
    <name type="common">Red alga</name>
    <dbReference type="NCBI Taxonomy" id="130081"/>
    <lineage>
        <taxon>Eukaryota</taxon>
        <taxon>Rhodophyta</taxon>
        <taxon>Bangiophyceae</taxon>
        <taxon>Galdieriales</taxon>
        <taxon>Galdieriaceae</taxon>
        <taxon>Galdieria</taxon>
    </lineage>
</organism>
<keyword evidence="12" id="KW-0175">Coiled coil</keyword>
<name>A0A075W2G6_GALSU</name>
<evidence type="ECO:0000313" key="14">
    <source>
        <dbReference type="EMBL" id="AIG92563.1"/>
    </source>
</evidence>
<dbReference type="NCBIfam" id="NF005606">
    <property type="entry name" value="PRK07352.1"/>
    <property type="match status" value="1"/>
</dbReference>
<dbReference type="KEGG" id="gsl:JL72_p090"/>
<keyword evidence="3 11" id="KW-0138">CF(0)</keyword>
<comment type="subcellular location">
    <subcellularLocation>
        <location evidence="1">Membrane</location>
        <topology evidence="1">Single-pass membrane protein</topology>
    </subcellularLocation>
</comment>
<evidence type="ECO:0000256" key="6">
    <source>
        <dbReference type="ARBA" id="ARBA00022989"/>
    </source>
</evidence>
<keyword evidence="8 13" id="KW-0472">Membrane</keyword>
<dbReference type="GO" id="GO:0015986">
    <property type="term" value="P:proton motive force-driven ATP synthesis"/>
    <property type="evidence" value="ECO:0007669"/>
    <property type="project" value="InterPro"/>
</dbReference>
<dbReference type="GeneID" id="20005614"/>
<evidence type="ECO:0000256" key="2">
    <source>
        <dbReference type="ARBA" id="ARBA00022448"/>
    </source>
</evidence>
<dbReference type="EMBL" id="KJ700459">
    <property type="protein sequence ID" value="AIG92563.1"/>
    <property type="molecule type" value="Genomic_DNA"/>
</dbReference>
<dbReference type="CDD" id="cd06503">
    <property type="entry name" value="ATP-synt_Fo_b"/>
    <property type="match status" value="1"/>
</dbReference>
<evidence type="ECO:0000256" key="10">
    <source>
        <dbReference type="ARBA" id="ARBA00025198"/>
    </source>
</evidence>
<dbReference type="PANTHER" id="PTHR34264:SF3">
    <property type="entry name" value="ATP SYNTHASE SUBUNIT B, CHLOROPLASTIC"/>
    <property type="match status" value="1"/>
</dbReference>
<accession>A0A075W2G6</accession>
<feature type="transmembrane region" description="Helical" evidence="13">
    <location>
        <begin position="26"/>
        <end position="44"/>
    </location>
</feature>
<evidence type="ECO:0000256" key="1">
    <source>
        <dbReference type="ARBA" id="ARBA00004167"/>
    </source>
</evidence>
<dbReference type="HAMAP" id="MF_01398">
    <property type="entry name" value="ATP_synth_b_bprime"/>
    <property type="match status" value="1"/>
</dbReference>
<keyword evidence="7 11" id="KW-0406">Ion transport</keyword>
<dbReference type="Pfam" id="PF00430">
    <property type="entry name" value="ATP-synt_B"/>
    <property type="match status" value="1"/>
</dbReference>
<keyword evidence="6 13" id="KW-1133">Transmembrane helix</keyword>
<reference evidence="14" key="1">
    <citation type="journal article" date="2015" name="Genome Biol. Evol.">
        <title>Extreme features of the Galdieria sulphuraria organellar genomes: a consequence of polyextremophily?</title>
        <authorList>
            <person name="Jain K."/>
            <person name="Krause K."/>
            <person name="Grewe F."/>
            <person name="Nelson G.F."/>
            <person name="Weber A.P."/>
            <person name="Christensen A.C."/>
            <person name="Mower J.P."/>
        </authorList>
    </citation>
    <scope>NUCLEOTIDE SEQUENCE</scope>
    <source>
        <strain evidence="14">074W</strain>
    </source>
</reference>
<evidence type="ECO:0000256" key="13">
    <source>
        <dbReference type="SAM" id="Phobius"/>
    </source>
</evidence>
<dbReference type="PANTHER" id="PTHR34264">
    <property type="entry name" value="ATP SYNTHASE SUBUNIT B, CHLOROPLASTIC"/>
    <property type="match status" value="1"/>
</dbReference>
<proteinExistence type="inferred from homology"/>
<keyword evidence="5 11" id="KW-0375">Hydrogen ion transport</keyword>
<dbReference type="GO" id="GO:0045259">
    <property type="term" value="C:proton-transporting ATP synthase complex"/>
    <property type="evidence" value="ECO:0007669"/>
    <property type="project" value="UniProtKB-KW"/>
</dbReference>